<sequence length="741" mass="84611">MFTCSICDETFVGVDQDSIYTTRCGHVFHHRCLTEWLDRAHTCPHCRSAVTKNNLLKLFLQVDPNARVIWNRKTEEELNSLNEQLKTLGGREKYFVSTITSLETQLENVQAVNRTYNQSVQIAKLECELLKSKLRVLTNQLATININYKLLDDIKKNIETQFSLEKVKNKSLEKSLYELQCVNSVIIDKLKFEIADLKTEKAYFQSKCHNLENGNNCAVPSTSKEIIKKEPIPSHEIQIKNESFYGHDPQLNLSSKKFLLGCVFLIVEDFNQCEDICNDTSMSKLNIIEHGGSVEQVYSSRITHIVCGTQKNFNVEQGVQDGKRCITDFWLTDIISQKKMLPPWLAHHFPTPYSEEDLPCRQYQIVIANFDSNEYHKVKLIVELTGANVVNEVTSSVDIVVTLKFEGTLVETALALNVPVVNVQWLNDILCGAQIGLKNPKNNKYQHFDLFDPFAVNYDMVSHLMEAWKTPVIFLKNEEVYDLTKSPTNCKRKKTNDYPEVINLDDEDDNDDEAIIITYFKNKDQPKNPCVIFCGFTMTEQEELKLIVLQLGGKMATQYNDGTHLVMKEPLKTIPFLCCLSTINQIVNAQWLRDSQLISEFKDEVDYCFQEIFDGNTMVCNVPNVLANSRRSQLFKNLTFFVTPGIQSPPSTYIKEIIISAGGTIETILRSENAINSLPPNHYFIISCLEDACSIPDILEINHVIYSSDFVTNSVMKQSIDFKDNYLSISSNCNIMPILNI</sequence>
<dbReference type="SMART" id="SM00292">
    <property type="entry name" value="BRCT"/>
    <property type="match status" value="4"/>
</dbReference>
<proteinExistence type="predicted"/>
<evidence type="ECO:0000256" key="6">
    <source>
        <dbReference type="ARBA" id="ARBA00023858"/>
    </source>
</evidence>
<dbReference type="CDD" id="cd17711">
    <property type="entry name" value="BRCT_PAXIP1_rpt3"/>
    <property type="match status" value="1"/>
</dbReference>
<dbReference type="Gene3D" id="3.40.50.10190">
    <property type="entry name" value="BRCT domain"/>
    <property type="match status" value="4"/>
</dbReference>
<evidence type="ECO:0000259" key="11">
    <source>
        <dbReference type="PROSITE" id="PS50172"/>
    </source>
</evidence>
<dbReference type="PANTHER" id="PTHR23196:SF1">
    <property type="entry name" value="PAX-INTERACTING PROTEIN 1"/>
    <property type="match status" value="1"/>
</dbReference>
<dbReference type="InterPro" id="IPR036420">
    <property type="entry name" value="BRCT_dom_sf"/>
</dbReference>
<keyword evidence="3 8" id="KW-0479">Metal-binding</keyword>
<feature type="domain" description="BRCT" evidence="11">
    <location>
        <begin position="254"/>
        <end position="342"/>
    </location>
</feature>
<dbReference type="SMART" id="SM00184">
    <property type="entry name" value="RING"/>
    <property type="match status" value="1"/>
</dbReference>
<dbReference type="Pfam" id="PF16589">
    <property type="entry name" value="BRCT_2"/>
    <property type="match status" value="1"/>
</dbReference>
<keyword evidence="2" id="KW-0227">DNA damage</keyword>
<dbReference type="AlphaFoldDB" id="A0A5E4NEB3"/>
<dbReference type="PANTHER" id="PTHR23196">
    <property type="entry name" value="PAX TRANSCRIPTION ACTIVATION DOMAIN INTERACTING PROTEIN"/>
    <property type="match status" value="1"/>
</dbReference>
<feature type="domain" description="BRCT" evidence="11">
    <location>
        <begin position="630"/>
        <end position="728"/>
    </location>
</feature>
<evidence type="ECO:0000313" key="13">
    <source>
        <dbReference type="Proteomes" id="UP000325440"/>
    </source>
</evidence>
<evidence type="ECO:0000256" key="5">
    <source>
        <dbReference type="ARBA" id="ARBA00023242"/>
    </source>
</evidence>
<dbReference type="GO" id="GO:0006974">
    <property type="term" value="P:DNA damage response"/>
    <property type="evidence" value="ECO:0007669"/>
    <property type="project" value="UniProtKB-KW"/>
</dbReference>
<evidence type="ECO:0000256" key="1">
    <source>
        <dbReference type="ARBA" id="ARBA00004123"/>
    </source>
</evidence>
<dbReference type="EMBL" id="CABPRJ010001908">
    <property type="protein sequence ID" value="VVC40830.1"/>
    <property type="molecule type" value="Genomic_DNA"/>
</dbReference>
<dbReference type="GO" id="GO:0008270">
    <property type="term" value="F:zinc ion binding"/>
    <property type="evidence" value="ECO:0007669"/>
    <property type="project" value="UniProtKB-KW"/>
</dbReference>
<dbReference type="GO" id="GO:0044666">
    <property type="term" value="C:MLL3/4 complex"/>
    <property type="evidence" value="ECO:0007669"/>
    <property type="project" value="TreeGrafter"/>
</dbReference>
<feature type="domain" description="RING-type" evidence="10">
    <location>
        <begin position="4"/>
        <end position="47"/>
    </location>
</feature>
<comment type="subcellular location">
    <subcellularLocation>
        <location evidence="1">Nucleus</location>
    </subcellularLocation>
</comment>
<keyword evidence="4" id="KW-0862">Zinc</keyword>
<dbReference type="Proteomes" id="UP000325440">
    <property type="component" value="Unassembled WGS sequence"/>
</dbReference>
<evidence type="ECO:0000256" key="7">
    <source>
        <dbReference type="ARBA" id="ARBA00030146"/>
    </source>
</evidence>
<dbReference type="PROSITE" id="PS50089">
    <property type="entry name" value="ZF_RING_2"/>
    <property type="match status" value="1"/>
</dbReference>
<organism evidence="12 13">
    <name type="scientific">Cinara cedri</name>
    <dbReference type="NCBI Taxonomy" id="506608"/>
    <lineage>
        <taxon>Eukaryota</taxon>
        <taxon>Metazoa</taxon>
        <taxon>Ecdysozoa</taxon>
        <taxon>Arthropoda</taxon>
        <taxon>Hexapoda</taxon>
        <taxon>Insecta</taxon>
        <taxon>Pterygota</taxon>
        <taxon>Neoptera</taxon>
        <taxon>Paraneoptera</taxon>
        <taxon>Hemiptera</taxon>
        <taxon>Sternorrhyncha</taxon>
        <taxon>Aphidomorpha</taxon>
        <taxon>Aphidoidea</taxon>
        <taxon>Aphididae</taxon>
        <taxon>Lachninae</taxon>
        <taxon>Cinara</taxon>
    </lineage>
</organism>
<dbReference type="SUPFAM" id="SSF52113">
    <property type="entry name" value="BRCT domain"/>
    <property type="match status" value="3"/>
</dbReference>
<dbReference type="InterPro" id="IPR001841">
    <property type="entry name" value="Znf_RING"/>
</dbReference>
<keyword evidence="3 8" id="KW-0863">Zinc-finger</keyword>
<evidence type="ECO:0000256" key="4">
    <source>
        <dbReference type="ARBA" id="ARBA00022833"/>
    </source>
</evidence>
<evidence type="ECO:0000259" key="10">
    <source>
        <dbReference type="PROSITE" id="PS50089"/>
    </source>
</evidence>
<dbReference type="Pfam" id="PF00533">
    <property type="entry name" value="BRCT"/>
    <property type="match status" value="3"/>
</dbReference>
<evidence type="ECO:0000256" key="9">
    <source>
        <dbReference type="SAM" id="Coils"/>
    </source>
</evidence>
<keyword evidence="13" id="KW-1185">Reference proteome</keyword>
<keyword evidence="5" id="KW-0539">Nucleus</keyword>
<dbReference type="Pfam" id="PF13639">
    <property type="entry name" value="zf-RING_2"/>
    <property type="match status" value="1"/>
</dbReference>
<dbReference type="InterPro" id="IPR013083">
    <property type="entry name" value="Znf_RING/FYVE/PHD"/>
</dbReference>
<dbReference type="Gene3D" id="3.30.40.10">
    <property type="entry name" value="Zinc/RING finger domain, C3HC4 (zinc finger)"/>
    <property type="match status" value="1"/>
</dbReference>
<evidence type="ECO:0000313" key="12">
    <source>
        <dbReference type="EMBL" id="VVC40830.1"/>
    </source>
</evidence>
<dbReference type="PROSITE" id="PS50172">
    <property type="entry name" value="BRCT"/>
    <property type="match status" value="4"/>
</dbReference>
<dbReference type="SUPFAM" id="SSF57850">
    <property type="entry name" value="RING/U-box"/>
    <property type="match status" value="1"/>
</dbReference>
<keyword evidence="9" id="KW-0175">Coiled coil</keyword>
<feature type="domain" description="BRCT" evidence="11">
    <location>
        <begin position="528"/>
        <end position="609"/>
    </location>
</feature>
<evidence type="ECO:0000256" key="3">
    <source>
        <dbReference type="ARBA" id="ARBA00022771"/>
    </source>
</evidence>
<accession>A0A5E4NEB3</accession>
<gene>
    <name evidence="12" type="ORF">CINCED_3A007540</name>
</gene>
<evidence type="ECO:0000256" key="2">
    <source>
        <dbReference type="ARBA" id="ARBA00022763"/>
    </source>
</evidence>
<dbReference type="InterPro" id="IPR001357">
    <property type="entry name" value="BRCT_dom"/>
</dbReference>
<feature type="domain" description="BRCT" evidence="11">
    <location>
        <begin position="365"/>
        <end position="430"/>
    </location>
</feature>
<protein>
    <recommendedName>
        <fullName evidence="6">PAX-interacting protein 1</fullName>
    </recommendedName>
    <alternativeName>
        <fullName evidence="7">PAX transactivation activation domain-interacting protein</fullName>
    </alternativeName>
</protein>
<evidence type="ECO:0000256" key="8">
    <source>
        <dbReference type="PROSITE-ProRule" id="PRU00175"/>
    </source>
</evidence>
<reference evidence="12 13" key="1">
    <citation type="submission" date="2019-08" db="EMBL/GenBank/DDBJ databases">
        <authorList>
            <person name="Alioto T."/>
            <person name="Alioto T."/>
            <person name="Gomez Garrido J."/>
        </authorList>
    </citation>
    <scope>NUCLEOTIDE SEQUENCE [LARGE SCALE GENOMIC DNA]</scope>
</reference>
<name>A0A5E4NEB3_9HEMI</name>
<feature type="coiled-coil region" evidence="9">
    <location>
        <begin position="71"/>
        <end position="140"/>
    </location>
</feature>
<dbReference type="InterPro" id="IPR051579">
    <property type="entry name" value="DDR_Transcriptional_Reg"/>
</dbReference>